<reference evidence="3" key="1">
    <citation type="submission" date="2022-07" db="EMBL/GenBank/DDBJ databases">
        <title>Genetic diversity of Erwinia pyrifoliae.</title>
        <authorList>
            <person name="Park D.S."/>
            <person name="Ham H."/>
        </authorList>
    </citation>
    <scope>NUCLEOTIDE SEQUENCE</scope>
    <source>
        <strain evidence="3">CP201486</strain>
    </source>
</reference>
<name>A0ABY5X406_ERWPY</name>
<feature type="transmembrane region" description="Helical" evidence="2">
    <location>
        <begin position="12"/>
        <end position="29"/>
    </location>
</feature>
<dbReference type="EMBL" id="CP103445">
    <property type="protein sequence ID" value="UWS32110.1"/>
    <property type="molecule type" value="Genomic_DNA"/>
</dbReference>
<evidence type="ECO:0000256" key="1">
    <source>
        <dbReference type="SAM" id="MobiDB-lite"/>
    </source>
</evidence>
<feature type="region of interest" description="Disordered" evidence="1">
    <location>
        <begin position="76"/>
        <end position="100"/>
    </location>
</feature>
<gene>
    <name evidence="3" type="ORF">NYP84_10555</name>
</gene>
<evidence type="ECO:0000256" key="2">
    <source>
        <dbReference type="SAM" id="Phobius"/>
    </source>
</evidence>
<protein>
    <submittedName>
        <fullName evidence="3">Phage tail protein</fullName>
    </submittedName>
</protein>
<evidence type="ECO:0000313" key="3">
    <source>
        <dbReference type="EMBL" id="UWS32110.1"/>
    </source>
</evidence>
<dbReference type="Proteomes" id="UP001058553">
    <property type="component" value="Chromosome"/>
</dbReference>
<keyword evidence="2" id="KW-0472">Membrane</keyword>
<dbReference type="RefSeq" id="WP_259818068.1">
    <property type="nucleotide sequence ID" value="NZ_CP103445.1"/>
</dbReference>
<organism evidence="3 4">
    <name type="scientific">Erwinia pyrifoliae</name>
    <dbReference type="NCBI Taxonomy" id="79967"/>
    <lineage>
        <taxon>Bacteria</taxon>
        <taxon>Pseudomonadati</taxon>
        <taxon>Pseudomonadota</taxon>
        <taxon>Gammaproteobacteria</taxon>
        <taxon>Enterobacterales</taxon>
        <taxon>Erwiniaceae</taxon>
        <taxon>Erwinia</taxon>
    </lineage>
</organism>
<sequence>MGLSFLQRLNDWLTFTMSAMVTSIGVMALSEKIALAGLLIGLVFGVRGWLYRARMEKGQQKRNELIHQILARTAHRPMTGSERRALSLLQQDETEDETAG</sequence>
<feature type="transmembrane region" description="Helical" evidence="2">
    <location>
        <begin position="35"/>
        <end position="53"/>
    </location>
</feature>
<evidence type="ECO:0000313" key="4">
    <source>
        <dbReference type="Proteomes" id="UP001058553"/>
    </source>
</evidence>
<proteinExistence type="predicted"/>
<keyword evidence="2" id="KW-1133">Transmembrane helix</keyword>
<keyword evidence="2" id="KW-0812">Transmembrane</keyword>
<keyword evidence="4" id="KW-1185">Reference proteome</keyword>
<accession>A0ABY5X406</accession>